<dbReference type="GO" id="GO:0032259">
    <property type="term" value="P:methylation"/>
    <property type="evidence" value="ECO:0007669"/>
    <property type="project" value="UniProtKB-KW"/>
</dbReference>
<evidence type="ECO:0000256" key="4">
    <source>
        <dbReference type="ARBA" id="ARBA00022691"/>
    </source>
</evidence>
<keyword evidence="1 6" id="KW-0963">Cytoplasm</keyword>
<keyword evidence="5 6" id="KW-0819">tRNA processing</keyword>
<comment type="subcellular location">
    <subcellularLocation>
        <location evidence="6">Cytoplasm</location>
    </subcellularLocation>
</comment>
<reference evidence="8 9" key="1">
    <citation type="submission" date="2018-08" db="EMBL/GenBank/DDBJ databases">
        <title>A genome reference for cultivated species of the human gut microbiota.</title>
        <authorList>
            <person name="Zou Y."/>
            <person name="Xue W."/>
            <person name="Luo G."/>
        </authorList>
    </citation>
    <scope>NUCLEOTIDE SEQUENCE [LARGE SCALE GENOMIC DNA]</scope>
    <source>
        <strain evidence="8 9">AM42-38</strain>
    </source>
</reference>
<keyword evidence="4 6" id="KW-0949">S-adenosyl-L-methionine</keyword>
<dbReference type="AlphaFoldDB" id="A0A413T505"/>
<evidence type="ECO:0000256" key="6">
    <source>
        <dbReference type="HAMAP-Rule" id="MF_01872"/>
    </source>
</evidence>
<dbReference type="PANTHER" id="PTHR47739">
    <property type="entry name" value="TRNA1(VAL) (ADENINE(37)-N6)-METHYLTRANSFERASE"/>
    <property type="match status" value="1"/>
</dbReference>
<keyword evidence="2 6" id="KW-0489">Methyltransferase</keyword>
<dbReference type="PROSITE" id="PS00092">
    <property type="entry name" value="N6_MTASE"/>
    <property type="match status" value="1"/>
</dbReference>
<dbReference type="GO" id="GO:0003676">
    <property type="term" value="F:nucleic acid binding"/>
    <property type="evidence" value="ECO:0007669"/>
    <property type="project" value="InterPro"/>
</dbReference>
<dbReference type="Pfam" id="PF05175">
    <property type="entry name" value="MTS"/>
    <property type="match status" value="1"/>
</dbReference>
<dbReference type="SUPFAM" id="SSF53335">
    <property type="entry name" value="S-adenosyl-L-methionine-dependent methyltransferases"/>
    <property type="match status" value="1"/>
</dbReference>
<dbReference type="EMBL" id="QSFT01000001">
    <property type="protein sequence ID" value="RHA78927.1"/>
    <property type="molecule type" value="Genomic_DNA"/>
</dbReference>
<dbReference type="CDD" id="cd02440">
    <property type="entry name" value="AdoMet_MTases"/>
    <property type="match status" value="1"/>
</dbReference>
<protein>
    <recommendedName>
        <fullName evidence="6">tRNA1(Val) (adenine(37)-N6)-methyltransferase</fullName>
        <ecNumber evidence="6">2.1.1.223</ecNumber>
    </recommendedName>
    <alternativeName>
        <fullName evidence="6">tRNA m6A37 methyltransferase</fullName>
    </alternativeName>
</protein>
<accession>A0A413T505</accession>
<dbReference type="PANTHER" id="PTHR47739:SF1">
    <property type="entry name" value="TRNA1(VAL) (ADENINE(37)-N6)-METHYLTRANSFERASE"/>
    <property type="match status" value="1"/>
</dbReference>
<sequence>MPNPYFKFKQFTVCHDRCAMKVGTDGVLVGAWAELPEEGRVLDLGTGTGLIALMAAQRCQAPVCGIDVDEAAVEQALENVAASPWADRIRIWKQDVREMWAETDGVFDAIVSNPPYFTEKVLCPDRQRNAARHTDGLDFDELLEAVCRLLTERGVFSVVLPSDAGRDFIGLALRHRLYLKRQTWVHTKPGIAPKRVLMAFTKELVPFSETDHLTIETEPRVHSPEYLALVKDFYLYL</sequence>
<dbReference type="Gene3D" id="3.40.50.150">
    <property type="entry name" value="Vaccinia Virus protein VP39"/>
    <property type="match status" value="1"/>
</dbReference>
<dbReference type="InterPro" id="IPR029063">
    <property type="entry name" value="SAM-dependent_MTases_sf"/>
</dbReference>
<comment type="catalytic activity">
    <reaction evidence="6">
        <text>adenosine(37) in tRNA1(Val) + S-adenosyl-L-methionine = N(6)-methyladenosine(37) in tRNA1(Val) + S-adenosyl-L-homocysteine + H(+)</text>
        <dbReference type="Rhea" id="RHEA:43160"/>
        <dbReference type="Rhea" id="RHEA-COMP:10369"/>
        <dbReference type="Rhea" id="RHEA-COMP:10370"/>
        <dbReference type="ChEBI" id="CHEBI:15378"/>
        <dbReference type="ChEBI" id="CHEBI:57856"/>
        <dbReference type="ChEBI" id="CHEBI:59789"/>
        <dbReference type="ChEBI" id="CHEBI:74411"/>
        <dbReference type="ChEBI" id="CHEBI:74449"/>
        <dbReference type="EC" id="2.1.1.223"/>
    </reaction>
</comment>
<evidence type="ECO:0000313" key="8">
    <source>
        <dbReference type="EMBL" id="RHA78927.1"/>
    </source>
</evidence>
<comment type="function">
    <text evidence="6">Specifically methylates the adenine in position 37 of tRNA(1)(Val) (anticodon cmo5UAC).</text>
</comment>
<gene>
    <name evidence="8" type="ORF">DW921_00225</name>
</gene>
<feature type="domain" description="Methyltransferase small" evidence="7">
    <location>
        <begin position="37"/>
        <end position="120"/>
    </location>
</feature>
<dbReference type="InterPro" id="IPR050210">
    <property type="entry name" value="tRNA_Adenine-N(6)_MTase"/>
</dbReference>
<dbReference type="Proteomes" id="UP000283855">
    <property type="component" value="Unassembled WGS sequence"/>
</dbReference>
<evidence type="ECO:0000256" key="1">
    <source>
        <dbReference type="ARBA" id="ARBA00022490"/>
    </source>
</evidence>
<evidence type="ECO:0000313" key="9">
    <source>
        <dbReference type="Proteomes" id="UP000283855"/>
    </source>
</evidence>
<evidence type="ECO:0000256" key="5">
    <source>
        <dbReference type="ARBA" id="ARBA00022694"/>
    </source>
</evidence>
<comment type="caution">
    <text evidence="8">The sequence shown here is derived from an EMBL/GenBank/DDBJ whole genome shotgun (WGS) entry which is preliminary data.</text>
</comment>
<evidence type="ECO:0000259" key="7">
    <source>
        <dbReference type="Pfam" id="PF05175"/>
    </source>
</evidence>
<evidence type="ECO:0000256" key="2">
    <source>
        <dbReference type="ARBA" id="ARBA00022603"/>
    </source>
</evidence>
<dbReference type="GO" id="GO:0005737">
    <property type="term" value="C:cytoplasm"/>
    <property type="evidence" value="ECO:0007669"/>
    <property type="project" value="UniProtKB-SubCell"/>
</dbReference>
<dbReference type="GO" id="GO:0008033">
    <property type="term" value="P:tRNA processing"/>
    <property type="evidence" value="ECO:0007669"/>
    <property type="project" value="UniProtKB-UniRule"/>
</dbReference>
<proteinExistence type="inferred from homology"/>
<dbReference type="RefSeq" id="WP_118399752.1">
    <property type="nucleotide sequence ID" value="NZ_CABJGD010000001.1"/>
</dbReference>
<evidence type="ECO:0000256" key="3">
    <source>
        <dbReference type="ARBA" id="ARBA00022679"/>
    </source>
</evidence>
<name>A0A413T505_9BACT</name>
<dbReference type="InterPro" id="IPR002052">
    <property type="entry name" value="DNA_methylase_N6_adenine_CS"/>
</dbReference>
<dbReference type="GO" id="GO:0016430">
    <property type="term" value="F:tRNA (adenine-N6)-methyltransferase activity"/>
    <property type="evidence" value="ECO:0007669"/>
    <property type="project" value="UniProtKB-UniRule"/>
</dbReference>
<dbReference type="EC" id="2.1.1.223" evidence="6"/>
<dbReference type="InterPro" id="IPR007848">
    <property type="entry name" value="Small_mtfrase_dom"/>
</dbReference>
<dbReference type="InterPro" id="IPR022882">
    <property type="entry name" value="tRNA_adenine-N6_MeTrfase"/>
</dbReference>
<comment type="similarity">
    <text evidence="6">Belongs to the methyltransferase superfamily. tRNA (adenine-N(6)-)-methyltransferase family.</text>
</comment>
<dbReference type="HAMAP" id="MF_01872">
    <property type="entry name" value="tRNA_methyltr_YfiC"/>
    <property type="match status" value="1"/>
</dbReference>
<organism evidence="8 9">
    <name type="scientific">Phocaeicola coprophilus</name>
    <dbReference type="NCBI Taxonomy" id="387090"/>
    <lineage>
        <taxon>Bacteria</taxon>
        <taxon>Pseudomonadati</taxon>
        <taxon>Bacteroidota</taxon>
        <taxon>Bacteroidia</taxon>
        <taxon>Bacteroidales</taxon>
        <taxon>Bacteroidaceae</taxon>
        <taxon>Phocaeicola</taxon>
    </lineage>
</organism>
<keyword evidence="3 6" id="KW-0808">Transferase</keyword>